<feature type="domain" description="Thioredoxin" evidence="5">
    <location>
        <begin position="86"/>
        <end position="251"/>
    </location>
</feature>
<keyword evidence="2 3" id="KW-0186">Copper</keyword>
<proteinExistence type="inferred from homology"/>
<gene>
    <name evidence="6" type="ORF">IL45_05890</name>
</gene>
<keyword evidence="3" id="KW-0479">Metal-binding</keyword>
<evidence type="ECO:0000313" key="7">
    <source>
        <dbReference type="Proteomes" id="UP000028531"/>
    </source>
</evidence>
<dbReference type="Pfam" id="PF02630">
    <property type="entry name" value="SCO1-SenC"/>
    <property type="match status" value="1"/>
</dbReference>
<evidence type="ECO:0000256" key="4">
    <source>
        <dbReference type="PIRSR" id="PIRSR603782-2"/>
    </source>
</evidence>
<protein>
    <submittedName>
        <fullName evidence="6">Electron transporter</fullName>
    </submittedName>
</protein>
<sequence length="252" mass="29177">MVNFIIIMKQKMVESLDSKKQHFVSLSRIKKSLLILCNVALIVSCGSKEQKNKPIEEEVVSRVEALPYYQEATFTPYWLSKDSDSLIDFHRIPDFTFINQNGDTITQDFYKDKIYITDFFFTVCPGICPAMTKNMNRLQNEFLEDEEVLLLSHSVTPDYDTPAVLLEYAQRKDVNVEKWNLVTGDKDLIYDLGRNHYFVEEDLGTTKDINDFLHTENFILVDKNKHIRGIYNGLNKASITQLIADVKTLQAE</sequence>
<dbReference type="InterPro" id="IPR013766">
    <property type="entry name" value="Thioredoxin_domain"/>
</dbReference>
<dbReference type="Proteomes" id="UP000028531">
    <property type="component" value="Unassembled WGS sequence"/>
</dbReference>
<organism evidence="6 7">
    <name type="scientific">Nonlabens ulvanivorans</name>
    <name type="common">Persicivirga ulvanivorans</name>
    <dbReference type="NCBI Taxonomy" id="906888"/>
    <lineage>
        <taxon>Bacteria</taxon>
        <taxon>Pseudomonadati</taxon>
        <taxon>Bacteroidota</taxon>
        <taxon>Flavobacteriia</taxon>
        <taxon>Flavobacteriales</taxon>
        <taxon>Flavobacteriaceae</taxon>
        <taxon>Nonlabens</taxon>
    </lineage>
</organism>
<reference evidence="6 7" key="1">
    <citation type="submission" date="2014-07" db="EMBL/GenBank/DDBJ databases">
        <title>Draft genome sequence of Nonlabens ulvanivorans, an ulvan degrading bacterium.</title>
        <authorList>
            <person name="Kopel M."/>
            <person name="Helbert W."/>
            <person name="Henrissat B."/>
            <person name="Doniger T."/>
            <person name="Banin E."/>
        </authorList>
    </citation>
    <scope>NUCLEOTIDE SEQUENCE [LARGE SCALE GENOMIC DNA]</scope>
    <source>
        <strain evidence="6 7">PLR</strain>
    </source>
</reference>
<evidence type="ECO:0000256" key="1">
    <source>
        <dbReference type="ARBA" id="ARBA00010996"/>
    </source>
</evidence>
<dbReference type="OrthoDB" id="9811998at2"/>
<comment type="similarity">
    <text evidence="1">Belongs to the SCO1/2 family.</text>
</comment>
<feature type="binding site" evidence="3">
    <location>
        <position position="214"/>
    </location>
    <ligand>
        <name>Cu cation</name>
        <dbReference type="ChEBI" id="CHEBI:23378"/>
    </ligand>
</feature>
<dbReference type="CDD" id="cd02968">
    <property type="entry name" value="SCO"/>
    <property type="match status" value="1"/>
</dbReference>
<accession>A0A084JXP9</accession>
<feature type="disulfide bond" description="Redox-active" evidence="4">
    <location>
        <begin position="124"/>
        <end position="128"/>
    </location>
</feature>
<dbReference type="InterPro" id="IPR003782">
    <property type="entry name" value="SCO1/SenC"/>
</dbReference>
<dbReference type="Gene3D" id="3.40.30.10">
    <property type="entry name" value="Glutaredoxin"/>
    <property type="match status" value="1"/>
</dbReference>
<dbReference type="PANTHER" id="PTHR12151">
    <property type="entry name" value="ELECTRON TRANSPORT PROTIN SCO1/SENC FAMILY MEMBER"/>
    <property type="match status" value="1"/>
</dbReference>
<evidence type="ECO:0000256" key="2">
    <source>
        <dbReference type="ARBA" id="ARBA00023008"/>
    </source>
</evidence>
<evidence type="ECO:0000313" key="6">
    <source>
        <dbReference type="EMBL" id="KEZ93733.1"/>
    </source>
</evidence>
<dbReference type="SUPFAM" id="SSF52833">
    <property type="entry name" value="Thioredoxin-like"/>
    <property type="match status" value="1"/>
</dbReference>
<dbReference type="EMBL" id="JPJI01000026">
    <property type="protein sequence ID" value="KEZ93733.1"/>
    <property type="molecule type" value="Genomic_DNA"/>
</dbReference>
<dbReference type="PANTHER" id="PTHR12151:SF25">
    <property type="entry name" value="LINALOOL DEHYDRATASE_ISOMERASE DOMAIN-CONTAINING PROTEIN"/>
    <property type="match status" value="1"/>
</dbReference>
<comment type="caution">
    <text evidence="6">The sequence shown here is derived from an EMBL/GenBank/DDBJ whole genome shotgun (WGS) entry which is preliminary data.</text>
</comment>
<dbReference type="AlphaFoldDB" id="A0A084JXP9"/>
<dbReference type="InterPro" id="IPR036249">
    <property type="entry name" value="Thioredoxin-like_sf"/>
</dbReference>
<feature type="binding site" evidence="3">
    <location>
        <position position="128"/>
    </location>
    <ligand>
        <name>Cu cation</name>
        <dbReference type="ChEBI" id="CHEBI:23378"/>
    </ligand>
</feature>
<dbReference type="PROSITE" id="PS51352">
    <property type="entry name" value="THIOREDOXIN_2"/>
    <property type="match status" value="1"/>
</dbReference>
<name>A0A084JXP9_NONUL</name>
<keyword evidence="4" id="KW-1015">Disulfide bond</keyword>
<dbReference type="GO" id="GO:0046872">
    <property type="term" value="F:metal ion binding"/>
    <property type="evidence" value="ECO:0007669"/>
    <property type="project" value="UniProtKB-KW"/>
</dbReference>
<feature type="binding site" evidence="3">
    <location>
        <position position="124"/>
    </location>
    <ligand>
        <name>Cu cation</name>
        <dbReference type="ChEBI" id="CHEBI:23378"/>
    </ligand>
</feature>
<evidence type="ECO:0000256" key="3">
    <source>
        <dbReference type="PIRSR" id="PIRSR603782-1"/>
    </source>
</evidence>
<evidence type="ECO:0000259" key="5">
    <source>
        <dbReference type="PROSITE" id="PS51352"/>
    </source>
</evidence>